<sequence length="764" mass="88615">MVEWLDKFKECMDVAVSFDPVHAALPWAGAWFLIMAASASTHQTGLMFICLEAITRMIARGRVYEMLYIQPLLHGQAESQFEKSLVLLYKRILEVLSLVTRLQRLNTTTRTMHAVFHPFELSSQLQSLELFERDVEREAVQCEALYQRQSFQGLHEQYAKLHHQIDVGFAPQLEQMSSGVTEIQFSSFCDWLITTNPSSRYNEMLKLHQSDTNSWVLNMDAWKDWSNPASGSPTLLRIHGIPGAGKTIMAAYLINVIEKIVQESSSNDVSTYYFCYHIHQQDETSPFLRWVVTQLCRLSGYIPPKILQLNKHRLQPTTEDLLHAIEQLLGKWDSVYIIVEALDESQKPWTDLLEALRCLATESRFKGLRILGTSREYPEFEDSMRGYATSLPMNNENIKKDTERFVDQTIRRSPNRVFKKWPEDLVNEVETTLVDGARGMFQWVKCQLDLLRRYHTAEQVKNALKELPPDLHKTYERIFDLIPDEDKEFLQALLRWTLYPHSIKQYYDEHMLPPERITIRTLLEAALQSLGQGSFYDEEDIQEIFILGNLLQHKLYPTAERFIEMKGAHLFEERVQASELLAKSSIPKNEHSRAQMKVKEDTILCCLADVTSPMMSLGLRGLMMVQFDILCRLLDQRETLRFYIVAVLSRDTVAVQLLLEAGADPNAMGDPNAFDAVYMYPEPHYKEHRKWDGQLSPLRMCNLLCNDLEQFRLQRQTEDAIQSAENDTDTVRGESSIRGKWDKKLKTELEDVALEMSHRNIWDE</sequence>
<protein>
    <submittedName>
        <fullName evidence="3">Uu.00g042890.m01.CDS01</fullName>
    </submittedName>
</protein>
<dbReference type="InterPro" id="IPR056884">
    <property type="entry name" value="NPHP3-like_N"/>
</dbReference>
<dbReference type="InterPro" id="IPR027417">
    <property type="entry name" value="P-loop_NTPase"/>
</dbReference>
<dbReference type="Gene3D" id="3.40.50.300">
    <property type="entry name" value="P-loop containing nucleotide triphosphate hydrolases"/>
    <property type="match status" value="1"/>
</dbReference>
<accession>A0AAI8YE31</accession>
<evidence type="ECO:0000313" key="3">
    <source>
        <dbReference type="EMBL" id="CAJ2501436.1"/>
    </source>
</evidence>
<dbReference type="AlphaFoldDB" id="A0AAI8YE31"/>
<dbReference type="SUPFAM" id="SSF52540">
    <property type="entry name" value="P-loop containing nucleoside triphosphate hydrolases"/>
    <property type="match status" value="1"/>
</dbReference>
<keyword evidence="4" id="KW-1185">Reference proteome</keyword>
<dbReference type="PANTHER" id="PTHR10039:SF16">
    <property type="entry name" value="GPI INOSITOL-DEACYLASE"/>
    <property type="match status" value="1"/>
</dbReference>
<evidence type="ECO:0000259" key="2">
    <source>
        <dbReference type="Pfam" id="PF24883"/>
    </source>
</evidence>
<proteinExistence type="predicted"/>
<comment type="caution">
    <text evidence="3">The sequence shown here is derived from an EMBL/GenBank/DDBJ whole genome shotgun (WGS) entry which is preliminary data.</text>
</comment>
<gene>
    <name evidence="3" type="ORF">KHLLAP_LOCUS1904</name>
</gene>
<evidence type="ECO:0000256" key="1">
    <source>
        <dbReference type="ARBA" id="ARBA00022737"/>
    </source>
</evidence>
<dbReference type="EMBL" id="CAUWAG010000003">
    <property type="protein sequence ID" value="CAJ2501436.1"/>
    <property type="molecule type" value="Genomic_DNA"/>
</dbReference>
<dbReference type="PANTHER" id="PTHR10039">
    <property type="entry name" value="AMELOGENIN"/>
    <property type="match status" value="1"/>
</dbReference>
<dbReference type="Proteomes" id="UP001295740">
    <property type="component" value="Unassembled WGS sequence"/>
</dbReference>
<reference evidence="3" key="1">
    <citation type="submission" date="2023-10" db="EMBL/GenBank/DDBJ databases">
        <authorList>
            <person name="Hackl T."/>
        </authorList>
    </citation>
    <scope>NUCLEOTIDE SEQUENCE</scope>
</reference>
<feature type="domain" description="Nephrocystin 3-like N-terminal" evidence="2">
    <location>
        <begin position="212"/>
        <end position="375"/>
    </location>
</feature>
<organism evidence="3 4">
    <name type="scientific">Anthostomella pinea</name>
    <dbReference type="NCBI Taxonomy" id="933095"/>
    <lineage>
        <taxon>Eukaryota</taxon>
        <taxon>Fungi</taxon>
        <taxon>Dikarya</taxon>
        <taxon>Ascomycota</taxon>
        <taxon>Pezizomycotina</taxon>
        <taxon>Sordariomycetes</taxon>
        <taxon>Xylariomycetidae</taxon>
        <taxon>Xylariales</taxon>
        <taxon>Xylariaceae</taxon>
        <taxon>Anthostomella</taxon>
    </lineage>
</organism>
<keyword evidence="1" id="KW-0677">Repeat</keyword>
<name>A0AAI8YE31_9PEZI</name>
<dbReference type="Pfam" id="PF24883">
    <property type="entry name" value="NPHP3_N"/>
    <property type="match status" value="1"/>
</dbReference>
<evidence type="ECO:0000313" key="4">
    <source>
        <dbReference type="Proteomes" id="UP001295740"/>
    </source>
</evidence>